<evidence type="ECO:0000313" key="4">
    <source>
        <dbReference type="Proteomes" id="UP000005203"/>
    </source>
</evidence>
<dbReference type="KEGG" id="ame:102654114"/>
<dbReference type="Proteomes" id="UP000005203">
    <property type="component" value="Linkage group LG1"/>
</dbReference>
<reference evidence="4" key="3">
    <citation type="submission" date="2025-05" db="UniProtKB">
        <authorList>
            <consortium name="RefSeq"/>
        </authorList>
    </citation>
    <scope>NUCLEOTIDE SEQUENCE [LARGE SCALE GENOMIC DNA]</scope>
    <source>
        <strain evidence="4 6">DH4</strain>
        <tissue evidence="6">Whole body</tissue>
    </source>
</reference>
<dbReference type="RefSeq" id="XP_026300445.1">
    <property type="nucleotide sequence ID" value="XM_026444660.1"/>
</dbReference>
<name>A0A7M7SRI7_APIME</name>
<feature type="region of interest" description="Disordered" evidence="1">
    <location>
        <begin position="124"/>
        <end position="181"/>
    </location>
</feature>
<accession>A0A8B8H8V1</accession>
<evidence type="ECO:0000313" key="6">
    <source>
        <dbReference type="RefSeq" id="XP_026300447.1"/>
    </source>
</evidence>
<dbReference type="InterPro" id="IPR005818">
    <property type="entry name" value="Histone_H1/H5_H15"/>
</dbReference>
<dbReference type="InterPro" id="IPR036388">
    <property type="entry name" value="WH-like_DNA-bd_sf"/>
</dbReference>
<reference evidence="5" key="2">
    <citation type="submission" date="2025-04" db="UniProtKB">
        <authorList>
            <consortium name="RefSeq"/>
        </authorList>
    </citation>
    <scope>IDENTIFICATION</scope>
    <source>
        <strain evidence="5">DH4</strain>
        <tissue evidence="5">Whole body</tissue>
    </source>
</reference>
<dbReference type="AlphaFoldDB" id="A0A7M7SRI7"/>
<dbReference type="OrthoDB" id="1110759at2759"/>
<dbReference type="Pfam" id="PF00538">
    <property type="entry name" value="Linker_histone"/>
    <property type="match status" value="1"/>
</dbReference>
<dbReference type="Gene3D" id="1.10.10.10">
    <property type="entry name" value="Winged helix-like DNA-binding domain superfamily/Winged helix DNA-binding domain"/>
    <property type="match status" value="1"/>
</dbReference>
<feature type="compositionally biased region" description="Basic residues" evidence="1">
    <location>
        <begin position="124"/>
        <end position="156"/>
    </location>
</feature>
<evidence type="ECO:0000259" key="2">
    <source>
        <dbReference type="PROSITE" id="PS51504"/>
    </source>
</evidence>
<evidence type="ECO:0000313" key="5">
    <source>
        <dbReference type="RefSeq" id="XP_026300445.1"/>
    </source>
</evidence>
<dbReference type="EnsemblMetazoa" id="XM_026444662">
    <property type="protein sequence ID" value="XP_026300447"/>
    <property type="gene ID" value="LOC102654114"/>
</dbReference>
<sequence length="208" mass="24146">MVSDSSKILGLVIKAIKNLRELKGSTSKEILHYLSSVYDILPNVARRQMQTALKRGVAYGILKKNGGHYILPTNGDIKCQEIAEQEVNLLDACRRSRMQRKMGCKCKKRRNRGRRKRRFCRCKPRRRRRRRAARGGCRTRRRRRRSRSRRRRKRKCPCGGTGRSGNLDRLKRAPTSQQFDKFFPRKSLEGYDSAVSEKSSLSSASSME</sequence>
<dbReference type="PROSITE" id="PS51504">
    <property type="entry name" value="H15"/>
    <property type="match status" value="1"/>
</dbReference>
<dbReference type="InterPro" id="IPR036390">
    <property type="entry name" value="WH_DNA-bd_sf"/>
</dbReference>
<protein>
    <submittedName>
        <fullName evidence="5 6">Protamine-like protein</fullName>
    </submittedName>
</protein>
<proteinExistence type="predicted"/>
<dbReference type="GO" id="GO:0006334">
    <property type="term" value="P:nucleosome assembly"/>
    <property type="evidence" value="ECO:0007669"/>
    <property type="project" value="InterPro"/>
</dbReference>
<organism evidence="3">
    <name type="scientific">Apis mellifera</name>
    <name type="common">Honeybee</name>
    <dbReference type="NCBI Taxonomy" id="7460"/>
    <lineage>
        <taxon>Eukaryota</taxon>
        <taxon>Metazoa</taxon>
        <taxon>Ecdysozoa</taxon>
        <taxon>Arthropoda</taxon>
        <taxon>Hexapoda</taxon>
        <taxon>Insecta</taxon>
        <taxon>Pterygota</taxon>
        <taxon>Neoptera</taxon>
        <taxon>Endopterygota</taxon>
        <taxon>Hymenoptera</taxon>
        <taxon>Apocrita</taxon>
        <taxon>Aculeata</taxon>
        <taxon>Apoidea</taxon>
        <taxon>Anthophila</taxon>
        <taxon>Apidae</taxon>
        <taxon>Apis</taxon>
    </lineage>
</organism>
<dbReference type="RefSeq" id="XP_026300447.1">
    <property type="nucleotide sequence ID" value="XM_026444662.1"/>
</dbReference>
<dbReference type="GO" id="GO:0000786">
    <property type="term" value="C:nucleosome"/>
    <property type="evidence" value="ECO:0007669"/>
    <property type="project" value="InterPro"/>
</dbReference>
<evidence type="ECO:0000313" key="3">
    <source>
        <dbReference type="EnsemblMetazoa" id="XP_026300447"/>
    </source>
</evidence>
<accession>A0A8B8H8V2</accession>
<feature type="domain" description="H15" evidence="2">
    <location>
        <begin position="4"/>
        <end position="73"/>
    </location>
</feature>
<dbReference type="GeneID" id="102654114"/>
<accession>A0A7M7SRF2</accession>
<dbReference type="SUPFAM" id="SSF46785">
    <property type="entry name" value="Winged helix' DNA-binding domain"/>
    <property type="match status" value="1"/>
</dbReference>
<keyword evidence="4" id="KW-1185">Reference proteome</keyword>
<dbReference type="EnsemblMetazoa" id="XM_026444660">
    <property type="protein sequence ID" value="XP_026300445"/>
    <property type="gene ID" value="LOC102654114"/>
</dbReference>
<evidence type="ECO:0000256" key="1">
    <source>
        <dbReference type="SAM" id="MobiDB-lite"/>
    </source>
</evidence>
<reference evidence="3" key="1">
    <citation type="submission" date="2021-01" db="UniProtKB">
        <authorList>
            <consortium name="EnsemblMetazoa"/>
        </authorList>
    </citation>
    <scope>IDENTIFICATION</scope>
    <source>
        <strain evidence="3">DH4</strain>
    </source>
</reference>
<gene>
    <name evidence="5 6" type="primary">LOC102654114</name>
</gene>
<dbReference type="GO" id="GO:0003677">
    <property type="term" value="F:DNA binding"/>
    <property type="evidence" value="ECO:0007669"/>
    <property type="project" value="InterPro"/>
</dbReference>
<accession>A0A7M7SRI7</accession>
<dbReference type="SMART" id="SM00526">
    <property type="entry name" value="H15"/>
    <property type="match status" value="1"/>
</dbReference>